<dbReference type="PANTHER" id="PTHR15337">
    <property type="entry name" value="ANTERIOR GRADIENT PROTEIN-RELATED"/>
    <property type="match status" value="1"/>
</dbReference>
<dbReference type="InterPro" id="IPR051099">
    <property type="entry name" value="AGR/TXD"/>
</dbReference>
<name>A0A6P2CY48_9BACT</name>
<sequence length="182" mass="19678">MIRVLLVSMFALVPSAVRAEDPKPKGPPAADVLAEALAAAKKDGKAVFLAFGSPTCGWCKYLDKFNARPAVAKALAPHVVFVKVDVVDNPGGEKLYEKYAPEPGGVPVWVFLSAEGKVLSDSFAEEKGKKQNVGFPYELSEVAHYEKALRTALPKLTDAEVVDLIKELKDAGPKKEKKDDKK</sequence>
<organism evidence="4 5">
    <name type="scientific">Gemmata massiliana</name>
    <dbReference type="NCBI Taxonomy" id="1210884"/>
    <lineage>
        <taxon>Bacteria</taxon>
        <taxon>Pseudomonadati</taxon>
        <taxon>Planctomycetota</taxon>
        <taxon>Planctomycetia</taxon>
        <taxon>Gemmatales</taxon>
        <taxon>Gemmataceae</taxon>
        <taxon>Gemmata</taxon>
    </lineage>
</organism>
<dbReference type="Gene3D" id="3.40.30.10">
    <property type="entry name" value="Glutaredoxin"/>
    <property type="match status" value="1"/>
</dbReference>
<keyword evidence="1 2" id="KW-0732">Signal</keyword>
<evidence type="ECO:0000256" key="1">
    <source>
        <dbReference type="ARBA" id="ARBA00022729"/>
    </source>
</evidence>
<feature type="domain" description="Spermatogenesis-associated protein 20-like TRX" evidence="3">
    <location>
        <begin position="34"/>
        <end position="153"/>
    </location>
</feature>
<evidence type="ECO:0000313" key="4">
    <source>
        <dbReference type="EMBL" id="VTR93829.1"/>
    </source>
</evidence>
<dbReference type="RefSeq" id="WP_162668491.1">
    <property type="nucleotide sequence ID" value="NZ_LR593886.1"/>
</dbReference>
<evidence type="ECO:0000256" key="2">
    <source>
        <dbReference type="SAM" id="SignalP"/>
    </source>
</evidence>
<dbReference type="Proteomes" id="UP000464178">
    <property type="component" value="Chromosome"/>
</dbReference>
<protein>
    <recommendedName>
        <fullName evidence="3">Spermatogenesis-associated protein 20-like TRX domain-containing protein</fullName>
    </recommendedName>
</protein>
<keyword evidence="5" id="KW-1185">Reference proteome</keyword>
<feature type="chain" id="PRO_5026922551" description="Spermatogenesis-associated protein 20-like TRX domain-containing protein" evidence="2">
    <location>
        <begin position="20"/>
        <end position="182"/>
    </location>
</feature>
<dbReference type="PANTHER" id="PTHR15337:SF11">
    <property type="entry name" value="THIOREDOXIN DOMAIN-CONTAINING PROTEIN"/>
    <property type="match status" value="1"/>
</dbReference>
<dbReference type="Pfam" id="PF03190">
    <property type="entry name" value="Thioredox_DsbH"/>
    <property type="match status" value="1"/>
</dbReference>
<feature type="signal peptide" evidence="2">
    <location>
        <begin position="1"/>
        <end position="19"/>
    </location>
</feature>
<dbReference type="EMBL" id="LR593886">
    <property type="protein sequence ID" value="VTR93829.1"/>
    <property type="molecule type" value="Genomic_DNA"/>
</dbReference>
<dbReference type="InterPro" id="IPR036249">
    <property type="entry name" value="Thioredoxin-like_sf"/>
</dbReference>
<proteinExistence type="predicted"/>
<dbReference type="KEGG" id="gms:SOIL9_38850"/>
<reference evidence="4 5" key="1">
    <citation type="submission" date="2019-05" db="EMBL/GenBank/DDBJ databases">
        <authorList>
            <consortium name="Science for Life Laboratories"/>
        </authorList>
    </citation>
    <scope>NUCLEOTIDE SEQUENCE [LARGE SCALE GENOMIC DNA]</scope>
    <source>
        <strain evidence="4">Soil9</strain>
    </source>
</reference>
<dbReference type="SUPFAM" id="SSF52833">
    <property type="entry name" value="Thioredoxin-like"/>
    <property type="match status" value="1"/>
</dbReference>
<dbReference type="InterPro" id="IPR004879">
    <property type="entry name" value="Ssp411-like_TRX"/>
</dbReference>
<dbReference type="AlphaFoldDB" id="A0A6P2CY48"/>
<gene>
    <name evidence="4" type="ORF">SOIL9_38850</name>
</gene>
<evidence type="ECO:0000313" key="5">
    <source>
        <dbReference type="Proteomes" id="UP000464178"/>
    </source>
</evidence>
<evidence type="ECO:0000259" key="3">
    <source>
        <dbReference type="Pfam" id="PF03190"/>
    </source>
</evidence>
<accession>A0A6P2CY48</accession>